<dbReference type="Gene3D" id="3.40.630.30">
    <property type="match status" value="1"/>
</dbReference>
<keyword evidence="2" id="KW-0808">Transferase</keyword>
<evidence type="ECO:0000259" key="1">
    <source>
        <dbReference type="PROSITE" id="PS51186"/>
    </source>
</evidence>
<evidence type="ECO:0000313" key="3">
    <source>
        <dbReference type="Proteomes" id="UP000474757"/>
    </source>
</evidence>
<dbReference type="InterPro" id="IPR016181">
    <property type="entry name" value="Acyl_CoA_acyltransferase"/>
</dbReference>
<protein>
    <submittedName>
        <fullName evidence="2">GNAT family N-acetyltransferase</fullName>
    </submittedName>
</protein>
<reference evidence="2 3" key="1">
    <citation type="submission" date="2020-02" db="EMBL/GenBank/DDBJ databases">
        <title>Pseudoroseicyclus tamarix, sp. nov., isolated from offshore sediment of a Tamarix chinensis forest.</title>
        <authorList>
            <person name="Gai Y."/>
        </authorList>
    </citation>
    <scope>NUCLEOTIDE SEQUENCE [LARGE SCALE GENOMIC DNA]</scope>
    <source>
        <strain evidence="2 3">CLL3-39</strain>
    </source>
</reference>
<comment type="caution">
    <text evidence="2">The sequence shown here is derived from an EMBL/GenBank/DDBJ whole genome shotgun (WGS) entry which is preliminary data.</text>
</comment>
<dbReference type="Pfam" id="PF00583">
    <property type="entry name" value="Acetyltransf_1"/>
    <property type="match status" value="1"/>
</dbReference>
<gene>
    <name evidence="2" type="ORF">GZA08_13920</name>
</gene>
<proteinExistence type="predicted"/>
<dbReference type="PROSITE" id="PS51186">
    <property type="entry name" value="GNAT"/>
    <property type="match status" value="1"/>
</dbReference>
<dbReference type="AlphaFoldDB" id="A0A6B2JKN9"/>
<name>A0A6B2JKN9_9RHOB</name>
<dbReference type="GO" id="GO:0016747">
    <property type="term" value="F:acyltransferase activity, transferring groups other than amino-acyl groups"/>
    <property type="evidence" value="ECO:0007669"/>
    <property type="project" value="InterPro"/>
</dbReference>
<keyword evidence="3" id="KW-1185">Reference proteome</keyword>
<dbReference type="SUPFAM" id="SSF55729">
    <property type="entry name" value="Acyl-CoA N-acyltransferases (Nat)"/>
    <property type="match status" value="1"/>
</dbReference>
<evidence type="ECO:0000313" key="2">
    <source>
        <dbReference type="EMBL" id="NDV02063.1"/>
    </source>
</evidence>
<dbReference type="RefSeq" id="WP_163894661.1">
    <property type="nucleotide sequence ID" value="NZ_JAAFYS010000003.1"/>
</dbReference>
<dbReference type="InterPro" id="IPR000182">
    <property type="entry name" value="GNAT_dom"/>
</dbReference>
<sequence length="283" mass="30372">MTPAQPADIPEVEAFLDARLPRAMFPRANLAHYGLATGGPQMHRHAMRFWLRREDGTLTDVLGATREGFLLPACPTGPWEAAAEALRGEEVGALIGPEEEVRPLRKALGLQDVPGELDEVQPHFLLSLEDLQIPEGPGGIVPFAEGPEAVLVGWMRDYFAETLGTPLDLAAIEARRAVQAAAEAESHVVLMDGETPLAMAGLNARLPGIVQVGGVYTPPALRGRHHARRAVALHLAEAKGRGVREATLFAAGPPAIAAYKALGFRRIGRWTLCRFAAPQVIHG</sequence>
<feature type="domain" description="N-acetyltransferase" evidence="1">
    <location>
        <begin position="138"/>
        <end position="283"/>
    </location>
</feature>
<dbReference type="Proteomes" id="UP000474757">
    <property type="component" value="Unassembled WGS sequence"/>
</dbReference>
<accession>A0A6B2JKN9</accession>
<dbReference type="EMBL" id="JAAGAB010000003">
    <property type="protein sequence ID" value="NDV02063.1"/>
    <property type="molecule type" value="Genomic_DNA"/>
</dbReference>
<organism evidence="2 3">
    <name type="scientific">Pseudoroseicyclus tamaricis</name>
    <dbReference type="NCBI Taxonomy" id="2705421"/>
    <lineage>
        <taxon>Bacteria</taxon>
        <taxon>Pseudomonadati</taxon>
        <taxon>Pseudomonadota</taxon>
        <taxon>Alphaproteobacteria</taxon>
        <taxon>Rhodobacterales</taxon>
        <taxon>Paracoccaceae</taxon>
        <taxon>Pseudoroseicyclus</taxon>
    </lineage>
</organism>